<dbReference type="Proteomes" id="UP001498238">
    <property type="component" value="Unassembled WGS sequence"/>
</dbReference>
<evidence type="ECO:0000256" key="1">
    <source>
        <dbReference type="ARBA" id="ARBA00023239"/>
    </source>
</evidence>
<organism evidence="3 4">
    <name type="scientific">Brevibacterium metallidurans</name>
    <dbReference type="NCBI Taxonomy" id="1482676"/>
    <lineage>
        <taxon>Bacteria</taxon>
        <taxon>Bacillati</taxon>
        <taxon>Actinomycetota</taxon>
        <taxon>Actinomycetes</taxon>
        <taxon>Micrococcales</taxon>
        <taxon>Brevibacteriaceae</taxon>
        <taxon>Brevibacterium</taxon>
    </lineage>
</organism>
<dbReference type="Gene3D" id="3.20.20.140">
    <property type="entry name" value="Metal-dependent hydrolases"/>
    <property type="match status" value="1"/>
</dbReference>
<keyword evidence="1" id="KW-0456">Lyase</keyword>
<dbReference type="PANTHER" id="PTHR21240:SF30">
    <property type="entry name" value="AMIDOHYDROLASE-RELATED DOMAIN-CONTAINING PROTEIN-RELATED"/>
    <property type="match status" value="1"/>
</dbReference>
<comment type="caution">
    <text evidence="3">The sequence shown here is derived from an EMBL/GenBank/DDBJ whole genome shotgun (WGS) entry which is preliminary data.</text>
</comment>
<reference evidence="3 4" key="1">
    <citation type="submission" date="2024-01" db="EMBL/GenBank/DDBJ databases">
        <title>Characterization of antibiotic resistant novel bacterial strains and their environmental applications.</title>
        <authorList>
            <person name="Manzoor S."/>
            <person name="Abbas S."/>
            <person name="Arshad M."/>
            <person name="Ahmed I."/>
        </authorList>
    </citation>
    <scope>NUCLEOTIDE SEQUENCE [LARGE SCALE GENOMIC DNA]</scope>
    <source>
        <strain evidence="3 4">NCCP-602</strain>
    </source>
</reference>
<evidence type="ECO:0000313" key="4">
    <source>
        <dbReference type="Proteomes" id="UP001498238"/>
    </source>
</evidence>
<sequence length="322" mass="35449">MRTIALEEHYGTPELLAATGLDVSWLPGRPDQRLCDLGDDRLRRMDDAGIDVQVLSAVTPAVQELPADRAIPLAQSLNTELAESIIAGTPDRFSGFATLPTGDPEAASRELERSVRELGLLGAMIHGATGGVFLDDPRYEGLLRTAADLDVPIYLHPEYPTDTIRTAYYSGLPGSVGPALETAGMGWHFEIGLHIVRMITQGVFDRIPGLRIIIGHLGEGLPFYSQRLDDFVSALDTDIAHPVSWYLRNHIWETTSGFFYDGPFTLAAETFGLDRMMFSVDYPFSDNTRAREWFDRLDLSETDRAAISHSTAEAVLGLPSTR</sequence>
<dbReference type="PANTHER" id="PTHR21240">
    <property type="entry name" value="2-AMINO-3-CARBOXYLMUCONATE-6-SEMIALDEHYDE DECARBOXYLASE"/>
    <property type="match status" value="1"/>
</dbReference>
<feature type="domain" description="Amidohydrolase-related" evidence="2">
    <location>
        <begin position="40"/>
        <end position="318"/>
    </location>
</feature>
<keyword evidence="4" id="KW-1185">Reference proteome</keyword>
<dbReference type="EMBL" id="BAAAAF010000001">
    <property type="protein sequence ID" value="GAA0034143.1"/>
    <property type="molecule type" value="Genomic_DNA"/>
</dbReference>
<dbReference type="RefSeq" id="WP_339391146.1">
    <property type="nucleotide sequence ID" value="NZ_BAAAAF010000001.1"/>
</dbReference>
<dbReference type="Pfam" id="PF04909">
    <property type="entry name" value="Amidohydro_2"/>
    <property type="match status" value="1"/>
</dbReference>
<proteinExistence type="predicted"/>
<evidence type="ECO:0000259" key="2">
    <source>
        <dbReference type="Pfam" id="PF04909"/>
    </source>
</evidence>
<dbReference type="InterPro" id="IPR006680">
    <property type="entry name" value="Amidohydro-rel"/>
</dbReference>
<evidence type="ECO:0000313" key="3">
    <source>
        <dbReference type="EMBL" id="GAA0034143.1"/>
    </source>
</evidence>
<name>A0ABN0SII6_9MICO</name>
<dbReference type="InterPro" id="IPR032465">
    <property type="entry name" value="ACMSD"/>
</dbReference>
<protein>
    <submittedName>
        <fullName evidence="3">Amidohydrolase family protein</fullName>
    </submittedName>
</protein>
<gene>
    <name evidence="3" type="ORF">NCCP602_01040</name>
</gene>
<dbReference type="SUPFAM" id="SSF51556">
    <property type="entry name" value="Metallo-dependent hydrolases"/>
    <property type="match status" value="1"/>
</dbReference>
<accession>A0ABN0SII6</accession>
<dbReference type="InterPro" id="IPR032466">
    <property type="entry name" value="Metal_Hydrolase"/>
</dbReference>